<dbReference type="RefSeq" id="WP_172161856.1">
    <property type="nucleotide sequence ID" value="NZ_WOEZ01000037.1"/>
</dbReference>
<dbReference type="AlphaFoldDB" id="A0A972NJ37"/>
<dbReference type="InterPro" id="IPR056131">
    <property type="entry name" value="DUF7714"/>
</dbReference>
<organism evidence="1 2">
    <name type="scientific">Paraburkholderia elongata</name>
    <dbReference type="NCBI Taxonomy" id="2675747"/>
    <lineage>
        <taxon>Bacteria</taxon>
        <taxon>Pseudomonadati</taxon>
        <taxon>Pseudomonadota</taxon>
        <taxon>Betaproteobacteria</taxon>
        <taxon>Burkholderiales</taxon>
        <taxon>Burkholderiaceae</taxon>
        <taxon>Paraburkholderia</taxon>
    </lineage>
</organism>
<evidence type="ECO:0000313" key="2">
    <source>
        <dbReference type="Proteomes" id="UP000655523"/>
    </source>
</evidence>
<name>A0A972NJ37_9BURK</name>
<gene>
    <name evidence="1" type="ORF">GNZ13_07270</name>
</gene>
<reference evidence="1 2" key="1">
    <citation type="submission" date="2019-11" db="EMBL/GenBank/DDBJ databases">
        <title>Metabolism of dissolved organic matter in forest soils.</title>
        <authorList>
            <person name="Cyle K.T."/>
            <person name="Wilhelm R.C."/>
            <person name="Martinez C.E."/>
        </authorList>
    </citation>
    <scope>NUCLEOTIDE SEQUENCE [LARGE SCALE GENOMIC DNA]</scope>
    <source>
        <strain evidence="1 2">5N</strain>
    </source>
</reference>
<dbReference type="EMBL" id="WOEZ01000037">
    <property type="protein sequence ID" value="NPT54416.1"/>
    <property type="molecule type" value="Genomic_DNA"/>
</dbReference>
<keyword evidence="2" id="KW-1185">Reference proteome</keyword>
<dbReference type="Pfam" id="PF24830">
    <property type="entry name" value="DUF7714"/>
    <property type="match status" value="1"/>
</dbReference>
<evidence type="ECO:0000313" key="1">
    <source>
        <dbReference type="EMBL" id="NPT54416.1"/>
    </source>
</evidence>
<dbReference type="Proteomes" id="UP000655523">
    <property type="component" value="Unassembled WGS sequence"/>
</dbReference>
<protein>
    <submittedName>
        <fullName evidence="1">Uncharacterized protein</fullName>
    </submittedName>
</protein>
<proteinExistence type="predicted"/>
<accession>A0A972NJ37</accession>
<comment type="caution">
    <text evidence="1">The sequence shown here is derived from an EMBL/GenBank/DDBJ whole genome shotgun (WGS) entry which is preliminary data.</text>
</comment>
<sequence length="305" mass="33772">MFDFDPSAPNVLPSRYRQVALSTDLESLEPDWLEQHFVGREAYMRTRFIVARKGRDTALVEVDRPASSELFSCVTSARVLADTSQCRYVVAPNVDCGVPSDLATVAMAHRDVSCVVVEGRYSHVSFILNAAPLVLRVLDIVPPFPSKLLDQVHRVLETAESLPPVVVEPILVNSCAKLAEACEPLPGKVLIPCRGSGIELEGVAVAYLDERPPIADWTLLGCERSHQIHRWFYGTTPPTVDICPVRFVNESKGSGGPMLTRCCLMQEGVEERRLATFVPWGSSLDEVREAIEMIVRRSEVAWTPT</sequence>